<evidence type="ECO:0000313" key="2">
    <source>
        <dbReference type="Proteomes" id="UP001279642"/>
    </source>
</evidence>
<gene>
    <name evidence="1" type="ORF">SMD27_05640</name>
</gene>
<evidence type="ECO:0000313" key="1">
    <source>
        <dbReference type="EMBL" id="MDY0882314.1"/>
    </source>
</evidence>
<dbReference type="EMBL" id="JAXCLW010000001">
    <property type="protein sequence ID" value="MDY0882314.1"/>
    <property type="molecule type" value="Genomic_DNA"/>
</dbReference>
<accession>A0ABU5E7Z2</accession>
<dbReference type="Proteomes" id="UP001279642">
    <property type="component" value="Unassembled WGS sequence"/>
</dbReference>
<protein>
    <submittedName>
        <fullName evidence="1">Phage GP46 family protein</fullName>
    </submittedName>
</protein>
<dbReference type="Pfam" id="PF07409">
    <property type="entry name" value="GP46"/>
    <property type="match status" value="1"/>
</dbReference>
<organism evidence="1 2">
    <name type="scientific">Dongia soli</name>
    <dbReference type="NCBI Taxonomy" id="600628"/>
    <lineage>
        <taxon>Bacteria</taxon>
        <taxon>Pseudomonadati</taxon>
        <taxon>Pseudomonadota</taxon>
        <taxon>Alphaproteobacteria</taxon>
        <taxon>Rhodospirillales</taxon>
        <taxon>Dongiaceae</taxon>
        <taxon>Dongia</taxon>
    </lineage>
</organism>
<dbReference type="InterPro" id="IPR010877">
    <property type="entry name" value="Phage_Mu_Gp46"/>
</dbReference>
<comment type="caution">
    <text evidence="1">The sequence shown here is derived from an EMBL/GenBank/DDBJ whole genome shotgun (WGS) entry which is preliminary data.</text>
</comment>
<proteinExistence type="predicted"/>
<name>A0ABU5E7Z2_9PROT</name>
<dbReference type="RefSeq" id="WP_320507339.1">
    <property type="nucleotide sequence ID" value="NZ_JAXCLW010000001.1"/>
</dbReference>
<reference evidence="1 2" key="1">
    <citation type="journal article" date="2016" name="Antonie Van Leeuwenhoek">
        <title>Dongia soli sp. nov., isolated from soil from Dokdo, Korea.</title>
        <authorList>
            <person name="Kim D.U."/>
            <person name="Lee H."/>
            <person name="Kim H."/>
            <person name="Kim S.G."/>
            <person name="Ka J.O."/>
        </authorList>
    </citation>
    <scope>NUCLEOTIDE SEQUENCE [LARGE SCALE GENOMIC DNA]</scope>
    <source>
        <strain evidence="1 2">D78</strain>
    </source>
</reference>
<keyword evidence="2" id="KW-1185">Reference proteome</keyword>
<sequence length="159" mass="17964">MVDFVHTWSPEILAGDWLLAAPGLADDADLRTAVIISLFTDRLARPDDVIPDGTTDRRGWWADNDDDGLIGSRLWLLSREKTLESVRQRAIEYSTEALQWLIDDGVAQQVGVDASFSGIDRLDLVITIYRNSGQSVEIRFDWVWDQIKGLRTDAYRQAA</sequence>